<name>A0ABR8MTT4_9BACL</name>
<dbReference type="RefSeq" id="WP_191201855.1">
    <property type="nucleotide sequence ID" value="NZ_JACXZA010000001.1"/>
</dbReference>
<reference evidence="1 2" key="1">
    <citation type="submission" date="2020-09" db="EMBL/GenBank/DDBJ databases">
        <title>Paenibacillus sp. strain PR3 16S rRNA gene Genome sequencing and assembly.</title>
        <authorList>
            <person name="Kim J."/>
        </authorList>
    </citation>
    <scope>NUCLEOTIDE SEQUENCE [LARGE SCALE GENOMIC DNA]</scope>
    <source>
        <strain evidence="1 2">PR3</strain>
    </source>
</reference>
<keyword evidence="2" id="KW-1185">Reference proteome</keyword>
<dbReference type="PANTHER" id="PTHR34580:SF3">
    <property type="entry name" value="PROTEIN PAFB"/>
    <property type="match status" value="1"/>
</dbReference>
<proteinExistence type="predicted"/>
<dbReference type="InterPro" id="IPR051534">
    <property type="entry name" value="CBASS_pafABC_assoc_protein"/>
</dbReference>
<dbReference type="PANTHER" id="PTHR34580">
    <property type="match status" value="1"/>
</dbReference>
<gene>
    <name evidence="1" type="ORF">H8B09_02285</name>
</gene>
<organism evidence="1 2">
    <name type="scientific">Paenibacillus terricola</name>
    <dbReference type="NCBI Taxonomy" id="2763503"/>
    <lineage>
        <taxon>Bacteria</taxon>
        <taxon>Bacillati</taxon>
        <taxon>Bacillota</taxon>
        <taxon>Bacilli</taxon>
        <taxon>Bacillales</taxon>
        <taxon>Paenibacillaceae</taxon>
        <taxon>Paenibacillus</taxon>
    </lineage>
</organism>
<evidence type="ECO:0000313" key="1">
    <source>
        <dbReference type="EMBL" id="MBD3917569.1"/>
    </source>
</evidence>
<dbReference type="EMBL" id="JACXZA010000001">
    <property type="protein sequence ID" value="MBD3917569.1"/>
    <property type="molecule type" value="Genomic_DNA"/>
</dbReference>
<evidence type="ECO:0000313" key="2">
    <source>
        <dbReference type="Proteomes" id="UP000609346"/>
    </source>
</evidence>
<dbReference type="PROSITE" id="PS52050">
    <property type="entry name" value="WYL"/>
    <property type="match status" value="1"/>
</dbReference>
<sequence length="302" mass="35203">MSNTHRIQWFDQQIREARYPNSNHLAERFEISKRQAQRDIEYMVASLRAPLVYDAKRRGYGYDDSAYVLPHLFMSEDEKRVLRYLVHRYSQYDYDNAETAHRVARLLDRFTDDTESELYDRLPMFNADPRLMQLVLLLTEAIKHWKAVQIVYEGEQLTIHPTRLLTRYNDDYVAASCDNGQEQCQFRLLSIAHAAIVEQTATLAATGNPAAFQDESGAPARKPYTAKVRLTQPLEHGGTWNGFAATCIGDDSLLYGVDFYDTNTFLRHLMMSDWEELLGPKWLREKLRLHCSDVLTRLDKER</sequence>
<dbReference type="Proteomes" id="UP000609346">
    <property type="component" value="Unassembled WGS sequence"/>
</dbReference>
<accession>A0ABR8MTT4</accession>
<protein>
    <submittedName>
        <fullName evidence="1">WYL domain-containing protein</fullName>
    </submittedName>
</protein>
<comment type="caution">
    <text evidence="1">The sequence shown here is derived from an EMBL/GenBank/DDBJ whole genome shotgun (WGS) entry which is preliminary data.</text>
</comment>